<dbReference type="EMBL" id="CP001720">
    <property type="protein sequence ID" value="ACV65021.1"/>
    <property type="molecule type" value="Genomic_DNA"/>
</dbReference>
<reference evidence="6 7" key="1">
    <citation type="journal article" date="2009" name="Stand. Genomic Sci.">
        <title>Complete genome sequence of Desulfotomaculum acetoxidans type strain (5575).</title>
        <authorList>
            <person name="Spring S."/>
            <person name="Lapidus A."/>
            <person name="Schroder M."/>
            <person name="Gleim D."/>
            <person name="Sims D."/>
            <person name="Meincke L."/>
            <person name="Glavina Del Rio T."/>
            <person name="Tice H."/>
            <person name="Copeland A."/>
            <person name="Cheng J.F."/>
            <person name="Lucas S."/>
            <person name="Chen F."/>
            <person name="Nolan M."/>
            <person name="Bruce D."/>
            <person name="Goodwin L."/>
            <person name="Pitluck S."/>
            <person name="Ivanova N."/>
            <person name="Mavromatis K."/>
            <person name="Mikhailova N."/>
            <person name="Pati A."/>
            <person name="Chen A."/>
            <person name="Palaniappan K."/>
            <person name="Land M."/>
            <person name="Hauser L."/>
            <person name="Chang Y.J."/>
            <person name="Jeffries C.D."/>
            <person name="Chain P."/>
            <person name="Saunders E."/>
            <person name="Brettin T."/>
            <person name="Detter J.C."/>
            <person name="Goker M."/>
            <person name="Bristow J."/>
            <person name="Eisen J.A."/>
            <person name="Markowitz V."/>
            <person name="Hugenholtz P."/>
            <person name="Kyrpides N.C."/>
            <person name="Klenk H.P."/>
            <person name="Han C."/>
        </authorList>
    </citation>
    <scope>NUCLEOTIDE SEQUENCE [LARGE SCALE GENOMIC DNA]</scope>
    <source>
        <strain evidence="7">ATCC 49208 / DSM 771 / VKM B-1644</strain>
    </source>
</reference>
<dbReference type="AlphaFoldDB" id="C8W053"/>
<organism evidence="6 7">
    <name type="scientific">Desulfofarcimen acetoxidans (strain ATCC 49208 / DSM 771 / KCTC 5769 / VKM B-1644 / 5575)</name>
    <name type="common">Desulfotomaculum acetoxidans</name>
    <dbReference type="NCBI Taxonomy" id="485916"/>
    <lineage>
        <taxon>Bacteria</taxon>
        <taxon>Bacillati</taxon>
        <taxon>Bacillota</taxon>
        <taxon>Clostridia</taxon>
        <taxon>Eubacteriales</taxon>
        <taxon>Peptococcaceae</taxon>
        <taxon>Desulfofarcimen</taxon>
    </lineage>
</organism>
<keyword evidence="3 5" id="KW-1133">Transmembrane helix</keyword>
<evidence type="ECO:0000313" key="6">
    <source>
        <dbReference type="EMBL" id="ACV65021.1"/>
    </source>
</evidence>
<evidence type="ECO:0000256" key="3">
    <source>
        <dbReference type="ARBA" id="ARBA00022989"/>
    </source>
</evidence>
<dbReference type="GO" id="GO:0009403">
    <property type="term" value="P:toxin biosynthetic process"/>
    <property type="evidence" value="ECO:0007669"/>
    <property type="project" value="InterPro"/>
</dbReference>
<comment type="subcellular location">
    <subcellularLocation>
        <location evidence="1">Membrane</location>
        <topology evidence="1">Multi-pass membrane protein</topology>
    </subcellularLocation>
</comment>
<feature type="transmembrane region" description="Helical" evidence="5">
    <location>
        <begin position="6"/>
        <end position="25"/>
    </location>
</feature>
<name>C8W053_DESAS</name>
<dbReference type="InterPro" id="IPR003825">
    <property type="entry name" value="Colicin-V_CvpA"/>
</dbReference>
<evidence type="ECO:0000256" key="1">
    <source>
        <dbReference type="ARBA" id="ARBA00004141"/>
    </source>
</evidence>
<dbReference type="Proteomes" id="UP000002217">
    <property type="component" value="Chromosome"/>
</dbReference>
<dbReference type="STRING" id="485916.Dtox_4358"/>
<sequence length="225" mass="25724">MNWLDIIFIIIIIYSAMIGFFTGLIKSLTKLISIIGGLFAAYKYYGELVAYINSVWHCEKIITSWITNWLKSKYVPFYKGDIPAISELSGMLAVHILELTCFLFVFLAAYMIIKILGSFLSGITSLVFLKPVDRLMGSLVGIIKGTAVVLIFILVMTHLQLYADVFLGNEKLSYYLDQSINNSIMIPYGEKLLGMLKNFFGFTFNYYKNDQYMDMIKIIQLIKNQ</sequence>
<dbReference type="GO" id="GO:0016020">
    <property type="term" value="C:membrane"/>
    <property type="evidence" value="ECO:0007669"/>
    <property type="project" value="UniProtKB-SubCell"/>
</dbReference>
<feature type="transmembrane region" description="Helical" evidence="5">
    <location>
        <begin position="135"/>
        <end position="155"/>
    </location>
</feature>
<accession>C8W053</accession>
<keyword evidence="4 5" id="KW-0472">Membrane</keyword>
<dbReference type="RefSeq" id="WP_015759690.1">
    <property type="nucleotide sequence ID" value="NC_013216.1"/>
</dbReference>
<dbReference type="KEGG" id="dae:Dtox_4358"/>
<dbReference type="HOGENOM" id="CLU_1088720_0_0_9"/>
<dbReference type="OrthoDB" id="1807510at2"/>
<gene>
    <name evidence="6" type="ordered locus">Dtox_4358</name>
</gene>
<keyword evidence="7" id="KW-1185">Reference proteome</keyword>
<evidence type="ECO:0000256" key="4">
    <source>
        <dbReference type="ARBA" id="ARBA00023136"/>
    </source>
</evidence>
<feature type="transmembrane region" description="Helical" evidence="5">
    <location>
        <begin position="101"/>
        <end position="129"/>
    </location>
</feature>
<dbReference type="PANTHER" id="PTHR37306:SF1">
    <property type="entry name" value="COLICIN V PRODUCTION PROTEIN"/>
    <property type="match status" value="1"/>
</dbReference>
<evidence type="ECO:0000256" key="5">
    <source>
        <dbReference type="SAM" id="Phobius"/>
    </source>
</evidence>
<keyword evidence="2 5" id="KW-0812">Transmembrane</keyword>
<dbReference type="PANTHER" id="PTHR37306">
    <property type="entry name" value="COLICIN V PRODUCTION PROTEIN"/>
    <property type="match status" value="1"/>
</dbReference>
<dbReference type="eggNOG" id="COG1286">
    <property type="taxonomic scope" value="Bacteria"/>
</dbReference>
<protein>
    <submittedName>
        <fullName evidence="6">Colicin V production protein</fullName>
    </submittedName>
</protein>
<evidence type="ECO:0000256" key="2">
    <source>
        <dbReference type="ARBA" id="ARBA00022692"/>
    </source>
</evidence>
<dbReference type="Pfam" id="PF02674">
    <property type="entry name" value="Colicin_V"/>
    <property type="match status" value="1"/>
</dbReference>
<evidence type="ECO:0000313" key="7">
    <source>
        <dbReference type="Proteomes" id="UP000002217"/>
    </source>
</evidence>
<proteinExistence type="predicted"/>